<dbReference type="AlphaFoldDB" id="A0A8W8MLP9"/>
<name>A0A8W8MLP9_MAGGI</name>
<dbReference type="Proteomes" id="UP000005408">
    <property type="component" value="Unassembled WGS sequence"/>
</dbReference>
<evidence type="ECO:0000313" key="1">
    <source>
        <dbReference type="EnsemblMetazoa" id="G32974.1:cds"/>
    </source>
</evidence>
<sequence length="141" mass="15911">MATANLFGVSQQTLPIQNTNNEDNIYHAVNFIQAKTDHVYDFLQYTEGFPHPNSTMTDNTGGTLPTPSPRPIAGTLQGLGDVSPQQCAIFHHIEEEDQRLAYDHFFRERGRAPRVQEFSEFLLTFEGNDLTDPSRKTLVTL</sequence>
<accession>A0A8W8MLP9</accession>
<proteinExistence type="predicted"/>
<reference evidence="1" key="1">
    <citation type="submission" date="2022-08" db="UniProtKB">
        <authorList>
            <consortium name="EnsemblMetazoa"/>
        </authorList>
    </citation>
    <scope>IDENTIFICATION</scope>
    <source>
        <strain evidence="1">05x7-T-G4-1.051#20</strain>
    </source>
</reference>
<dbReference type="EnsemblMetazoa" id="G32974.1">
    <property type="protein sequence ID" value="G32974.1:cds"/>
    <property type="gene ID" value="G32974"/>
</dbReference>
<organism evidence="1 2">
    <name type="scientific">Magallana gigas</name>
    <name type="common">Pacific oyster</name>
    <name type="synonym">Crassostrea gigas</name>
    <dbReference type="NCBI Taxonomy" id="29159"/>
    <lineage>
        <taxon>Eukaryota</taxon>
        <taxon>Metazoa</taxon>
        <taxon>Spiralia</taxon>
        <taxon>Lophotrochozoa</taxon>
        <taxon>Mollusca</taxon>
        <taxon>Bivalvia</taxon>
        <taxon>Autobranchia</taxon>
        <taxon>Pteriomorphia</taxon>
        <taxon>Ostreida</taxon>
        <taxon>Ostreoidea</taxon>
        <taxon>Ostreidae</taxon>
        <taxon>Magallana</taxon>
    </lineage>
</organism>
<protein>
    <submittedName>
        <fullName evidence="1">Uncharacterized protein</fullName>
    </submittedName>
</protein>
<keyword evidence="2" id="KW-1185">Reference proteome</keyword>
<evidence type="ECO:0000313" key="2">
    <source>
        <dbReference type="Proteomes" id="UP000005408"/>
    </source>
</evidence>